<accession>A0A328DE80</accession>
<dbReference type="PANTHER" id="PTHR33021:SF496">
    <property type="entry name" value="OS08G0482700 PROTEIN"/>
    <property type="match status" value="1"/>
</dbReference>
<keyword evidence="2" id="KW-0325">Glycoprotein</keyword>
<dbReference type="EMBL" id="NQVE01000147">
    <property type="protein sequence ID" value="RAL44202.1"/>
    <property type="molecule type" value="Genomic_DNA"/>
</dbReference>
<dbReference type="GO" id="GO:0009055">
    <property type="term" value="F:electron transfer activity"/>
    <property type="evidence" value="ECO:0007669"/>
    <property type="project" value="InterPro"/>
</dbReference>
<dbReference type="AlphaFoldDB" id="A0A328DE80"/>
<evidence type="ECO:0000256" key="4">
    <source>
        <dbReference type="SAM" id="SignalP"/>
    </source>
</evidence>
<feature type="compositionally biased region" description="Low complexity" evidence="3">
    <location>
        <begin position="139"/>
        <end position="163"/>
    </location>
</feature>
<feature type="chain" id="PRO_5016309520" description="Phytocyanin domain-containing protein" evidence="4">
    <location>
        <begin position="21"/>
        <end position="192"/>
    </location>
</feature>
<evidence type="ECO:0000313" key="6">
    <source>
        <dbReference type="EMBL" id="RAL44202.1"/>
    </source>
</evidence>
<feature type="signal peptide" evidence="4">
    <location>
        <begin position="1"/>
        <end position="20"/>
    </location>
</feature>
<name>A0A328DE80_9ASTE</name>
<evidence type="ECO:0000313" key="7">
    <source>
        <dbReference type="Proteomes" id="UP000249390"/>
    </source>
</evidence>
<keyword evidence="4" id="KW-0732">Signal</keyword>
<gene>
    <name evidence="6" type="ORF">DM860_016448</name>
</gene>
<protein>
    <recommendedName>
        <fullName evidence="5">Phytocyanin domain-containing protein</fullName>
    </recommendedName>
</protein>
<evidence type="ECO:0000256" key="2">
    <source>
        <dbReference type="ARBA" id="ARBA00023180"/>
    </source>
</evidence>
<keyword evidence="1" id="KW-1015">Disulfide bond</keyword>
<dbReference type="PROSITE" id="PS51485">
    <property type="entry name" value="PHYTOCYANIN"/>
    <property type="match status" value="1"/>
</dbReference>
<comment type="caution">
    <text evidence="6">The sequence shown here is derived from an EMBL/GenBank/DDBJ whole genome shotgun (WGS) entry which is preliminary data.</text>
</comment>
<reference evidence="6 7" key="1">
    <citation type="submission" date="2018-06" db="EMBL/GenBank/DDBJ databases">
        <title>The Genome of Cuscuta australis (Dodder) Provides Insight into the Evolution of Plant Parasitism.</title>
        <authorList>
            <person name="Liu H."/>
        </authorList>
    </citation>
    <scope>NUCLEOTIDE SEQUENCE [LARGE SCALE GENOMIC DNA]</scope>
    <source>
        <strain evidence="7">cv. Yunnan</strain>
        <tissue evidence="6">Vines</tissue>
    </source>
</reference>
<evidence type="ECO:0000256" key="3">
    <source>
        <dbReference type="SAM" id="MobiDB-lite"/>
    </source>
</evidence>
<dbReference type="InterPro" id="IPR003245">
    <property type="entry name" value="Phytocyanin_dom"/>
</dbReference>
<dbReference type="FunFam" id="2.60.40.420:FF:000034">
    <property type="entry name" value="Cupredoxin superfamily protein"/>
    <property type="match status" value="1"/>
</dbReference>
<dbReference type="Proteomes" id="UP000249390">
    <property type="component" value="Unassembled WGS sequence"/>
</dbReference>
<evidence type="ECO:0000256" key="1">
    <source>
        <dbReference type="ARBA" id="ARBA00023157"/>
    </source>
</evidence>
<sequence length="192" mass="19711">MESVFLMMMLILVTSGGALGTTTYNVGDNAGWTIPSNGATTYSDWAKNLKFSVGDVLVFKFTTGAHTVASVKTKKDYDSCTAGNPLLLESNGPATVTLNSTGEHYFICTLHCTIGQKLTVNVSSAAKGSPPSSPPKSSPAPGSNSSSPSPPAAGTTPSPSSNPASPPPPSSSTRATMFSSVLFLPFLLAALY</sequence>
<proteinExistence type="predicted"/>
<keyword evidence="7" id="KW-1185">Reference proteome</keyword>
<dbReference type="InterPro" id="IPR039391">
    <property type="entry name" value="Phytocyanin-like"/>
</dbReference>
<dbReference type="InterPro" id="IPR008972">
    <property type="entry name" value="Cupredoxin"/>
</dbReference>
<feature type="domain" description="Phytocyanin" evidence="5">
    <location>
        <begin position="22"/>
        <end position="124"/>
    </location>
</feature>
<dbReference type="Gene3D" id="2.60.40.420">
    <property type="entry name" value="Cupredoxins - blue copper proteins"/>
    <property type="match status" value="1"/>
</dbReference>
<dbReference type="GO" id="GO:0005886">
    <property type="term" value="C:plasma membrane"/>
    <property type="evidence" value="ECO:0007669"/>
    <property type="project" value="TreeGrafter"/>
</dbReference>
<dbReference type="Pfam" id="PF02298">
    <property type="entry name" value="Cu_bind_like"/>
    <property type="match status" value="1"/>
</dbReference>
<organism evidence="6 7">
    <name type="scientific">Cuscuta australis</name>
    <dbReference type="NCBI Taxonomy" id="267555"/>
    <lineage>
        <taxon>Eukaryota</taxon>
        <taxon>Viridiplantae</taxon>
        <taxon>Streptophyta</taxon>
        <taxon>Embryophyta</taxon>
        <taxon>Tracheophyta</taxon>
        <taxon>Spermatophyta</taxon>
        <taxon>Magnoliopsida</taxon>
        <taxon>eudicotyledons</taxon>
        <taxon>Gunneridae</taxon>
        <taxon>Pentapetalae</taxon>
        <taxon>asterids</taxon>
        <taxon>lamiids</taxon>
        <taxon>Solanales</taxon>
        <taxon>Convolvulaceae</taxon>
        <taxon>Cuscuteae</taxon>
        <taxon>Cuscuta</taxon>
        <taxon>Cuscuta subgen. Grammica</taxon>
        <taxon>Cuscuta sect. Cleistogrammica</taxon>
    </lineage>
</organism>
<feature type="region of interest" description="Disordered" evidence="3">
    <location>
        <begin position="123"/>
        <end position="174"/>
    </location>
</feature>
<dbReference type="SUPFAM" id="SSF49503">
    <property type="entry name" value="Cupredoxins"/>
    <property type="match status" value="1"/>
</dbReference>
<dbReference type="PANTHER" id="PTHR33021">
    <property type="entry name" value="BLUE COPPER PROTEIN"/>
    <property type="match status" value="1"/>
</dbReference>
<evidence type="ECO:0000259" key="5">
    <source>
        <dbReference type="PROSITE" id="PS51485"/>
    </source>
</evidence>